<dbReference type="SMART" id="SM00822">
    <property type="entry name" value="PKS_KR"/>
    <property type="match status" value="1"/>
</dbReference>
<dbReference type="EMBL" id="JAQNDK010000006">
    <property type="protein sequence ID" value="MDC0685327.1"/>
    <property type="molecule type" value="Genomic_DNA"/>
</dbReference>
<dbReference type="InterPro" id="IPR036291">
    <property type="entry name" value="NAD(P)-bd_dom_sf"/>
</dbReference>
<keyword evidence="4" id="KW-1185">Reference proteome</keyword>
<comment type="similarity">
    <text evidence="1">Belongs to the short-chain dehydrogenases/reductases (SDR) family.</text>
</comment>
<evidence type="ECO:0000313" key="3">
    <source>
        <dbReference type="EMBL" id="MDC0685327.1"/>
    </source>
</evidence>
<name>A0ABT5CJQ8_9BACT</name>
<dbReference type="InterPro" id="IPR002347">
    <property type="entry name" value="SDR_fam"/>
</dbReference>
<evidence type="ECO:0000313" key="4">
    <source>
        <dbReference type="Proteomes" id="UP001217485"/>
    </source>
</evidence>
<evidence type="ECO:0000256" key="1">
    <source>
        <dbReference type="RuleBase" id="RU000363"/>
    </source>
</evidence>
<dbReference type="PRINTS" id="PR00081">
    <property type="entry name" value="GDHRDH"/>
</dbReference>
<dbReference type="PANTHER" id="PTHR43976:SF9">
    <property type="entry name" value="OXIDOREDUCTASE"/>
    <property type="match status" value="1"/>
</dbReference>
<evidence type="ECO:0000259" key="2">
    <source>
        <dbReference type="SMART" id="SM00822"/>
    </source>
</evidence>
<proteinExistence type="inferred from homology"/>
<dbReference type="Gene3D" id="3.40.50.720">
    <property type="entry name" value="NAD(P)-binding Rossmann-like Domain"/>
    <property type="match status" value="1"/>
</dbReference>
<gene>
    <name evidence="3" type="ORF">POL72_46910</name>
</gene>
<organism evidence="3 4">
    <name type="scientific">Sorangium atrum</name>
    <dbReference type="NCBI Taxonomy" id="2995308"/>
    <lineage>
        <taxon>Bacteria</taxon>
        <taxon>Pseudomonadati</taxon>
        <taxon>Myxococcota</taxon>
        <taxon>Polyangia</taxon>
        <taxon>Polyangiales</taxon>
        <taxon>Polyangiaceae</taxon>
        <taxon>Sorangium</taxon>
    </lineage>
</organism>
<protein>
    <submittedName>
        <fullName evidence="3">SDR family NAD(P)-dependent oxidoreductase</fullName>
    </submittedName>
</protein>
<dbReference type="PANTHER" id="PTHR43976">
    <property type="entry name" value="SHORT CHAIN DEHYDROGENASE"/>
    <property type="match status" value="1"/>
</dbReference>
<dbReference type="SUPFAM" id="SSF51735">
    <property type="entry name" value="NAD(P)-binding Rossmann-fold domains"/>
    <property type="match status" value="1"/>
</dbReference>
<dbReference type="InterPro" id="IPR057326">
    <property type="entry name" value="KR_dom"/>
</dbReference>
<dbReference type="InterPro" id="IPR051911">
    <property type="entry name" value="SDR_oxidoreductase"/>
</dbReference>
<accession>A0ABT5CJQ8</accession>
<dbReference type="PRINTS" id="PR00080">
    <property type="entry name" value="SDRFAMILY"/>
</dbReference>
<feature type="domain" description="Ketoreductase" evidence="2">
    <location>
        <begin position="5"/>
        <end position="193"/>
    </location>
</feature>
<dbReference type="RefSeq" id="WP_272103540.1">
    <property type="nucleotide sequence ID" value="NZ_JAQNDK010000006.1"/>
</dbReference>
<reference evidence="3 4" key="1">
    <citation type="submission" date="2023-01" db="EMBL/GenBank/DDBJ databases">
        <title>Minimal conservation of predation-associated metabolite biosynthetic gene clusters underscores biosynthetic potential of Myxococcota including descriptions for ten novel species: Archangium lansinium sp. nov., Myxococcus landrumus sp. nov., Nannocystis bai.</title>
        <authorList>
            <person name="Ahearne A."/>
            <person name="Stevens C."/>
            <person name="Dowd S."/>
        </authorList>
    </citation>
    <scope>NUCLEOTIDE SEQUENCE [LARGE SCALE GENOMIC DNA]</scope>
    <source>
        <strain evidence="3 4">WIWO2</strain>
    </source>
</reference>
<comment type="caution">
    <text evidence="3">The sequence shown here is derived from an EMBL/GenBank/DDBJ whole genome shotgun (WGS) entry which is preliminary data.</text>
</comment>
<dbReference type="Pfam" id="PF00106">
    <property type="entry name" value="adh_short"/>
    <property type="match status" value="1"/>
</dbReference>
<dbReference type="Proteomes" id="UP001217485">
    <property type="component" value="Unassembled WGS sequence"/>
</dbReference>
<sequence length="283" mass="29840">MTAKRVALVTGASTGIGRSVAETLARNGYVAFAGMRDPDGRNRAARDEVAGLATAGIPIETVALDVTDDASVAAAVATVVEKTGKIDVILNNAGGCVMGLAECSSVDQLRRLFETHVFGTQRVCRAVLPHMRRRKTGVLAFTSSVGGRVALPTTALYSSAKAAMEMIAEGYKRELASFGIDVVILEPGMVRTKIFDNMWLDDDTARAAEYGALGGVARAVLEMVKTMEGPSPEELAGVLLRLLEMPHGQRPLRTTFGPDAALIDPVNIAADEATRALHALYGG</sequence>